<reference evidence="1" key="1">
    <citation type="submission" date="2018-02" db="EMBL/GenBank/DDBJ databases">
        <title>Rhizophora mucronata_Transcriptome.</title>
        <authorList>
            <person name="Meera S.P."/>
            <person name="Sreeshan A."/>
            <person name="Augustine A."/>
        </authorList>
    </citation>
    <scope>NUCLEOTIDE SEQUENCE</scope>
    <source>
        <tissue evidence="1">Leaf</tissue>
    </source>
</reference>
<accession>A0A2P2NAS0</accession>
<dbReference type="AlphaFoldDB" id="A0A2P2NAS0"/>
<protein>
    <submittedName>
        <fullName evidence="1">Uncharacterized protein</fullName>
    </submittedName>
</protein>
<sequence length="16" mass="2021">MIQIIFNPIVYYKHIK</sequence>
<name>A0A2P2NAS0_RHIMU</name>
<organism evidence="1">
    <name type="scientific">Rhizophora mucronata</name>
    <name type="common">Asiatic mangrove</name>
    <dbReference type="NCBI Taxonomy" id="61149"/>
    <lineage>
        <taxon>Eukaryota</taxon>
        <taxon>Viridiplantae</taxon>
        <taxon>Streptophyta</taxon>
        <taxon>Embryophyta</taxon>
        <taxon>Tracheophyta</taxon>
        <taxon>Spermatophyta</taxon>
        <taxon>Magnoliopsida</taxon>
        <taxon>eudicotyledons</taxon>
        <taxon>Gunneridae</taxon>
        <taxon>Pentapetalae</taxon>
        <taxon>rosids</taxon>
        <taxon>fabids</taxon>
        <taxon>Malpighiales</taxon>
        <taxon>Rhizophoraceae</taxon>
        <taxon>Rhizophora</taxon>
    </lineage>
</organism>
<dbReference type="EMBL" id="GGEC01059085">
    <property type="protein sequence ID" value="MBX39569.1"/>
    <property type="molecule type" value="Transcribed_RNA"/>
</dbReference>
<evidence type="ECO:0000313" key="1">
    <source>
        <dbReference type="EMBL" id="MBX39569.1"/>
    </source>
</evidence>
<proteinExistence type="predicted"/>